<reference evidence="3" key="1">
    <citation type="submission" date="2014-05" db="EMBL/GenBank/DDBJ databases">
        <title>The transcriptome of the halophilic microalga Tetraselmis sp. GSL018 isolated from the Great Salt Lake, Utah.</title>
        <authorList>
            <person name="Jinkerson R.E."/>
            <person name="D'Adamo S."/>
            <person name="Posewitz M.C."/>
        </authorList>
    </citation>
    <scope>NUCLEOTIDE SEQUENCE</scope>
    <source>
        <strain evidence="3">GSL018</strain>
    </source>
</reference>
<dbReference type="EMBL" id="GBEZ01017757">
    <property type="protein sequence ID" value="JAC68609.1"/>
    <property type="molecule type" value="Transcribed_RNA"/>
</dbReference>
<feature type="signal peptide" evidence="2">
    <location>
        <begin position="1"/>
        <end position="20"/>
    </location>
</feature>
<evidence type="ECO:0000313" key="3">
    <source>
        <dbReference type="EMBL" id="JAC68609.1"/>
    </source>
</evidence>
<proteinExistence type="predicted"/>
<sequence length="249" mass="26861">MLLSLFPLLWWWISGQSVSSSPETLYWEGWTAFPREDLLVRVRDSLQPQIPTGAACTSLDGPVCDENTKAKVFAEHEPSAKLEETGLKPEGLKVKLIYREAKPGQSLEEAIEEALQEEQQLAALRSEKGVSLEDGSSGNVGVSGQENLLGFEDMEGLAAIIQEWARSSGDLEQLAERLSGALLAELPAAEHGLPRREEGGAAHGAGETAVDAAPRGWGQAASGDEQQDEYYDEYDDDGDTGAYGDELLG</sequence>
<feature type="compositionally biased region" description="Low complexity" evidence="1">
    <location>
        <begin position="240"/>
        <end position="249"/>
    </location>
</feature>
<organism evidence="3">
    <name type="scientific">Tetraselmis sp. GSL018</name>
    <dbReference type="NCBI Taxonomy" id="582737"/>
    <lineage>
        <taxon>Eukaryota</taxon>
        <taxon>Viridiplantae</taxon>
        <taxon>Chlorophyta</taxon>
        <taxon>core chlorophytes</taxon>
        <taxon>Chlorodendrophyceae</taxon>
        <taxon>Chlorodendrales</taxon>
        <taxon>Chlorodendraceae</taxon>
        <taxon>Tetraselmis</taxon>
    </lineage>
</organism>
<feature type="region of interest" description="Disordered" evidence="1">
    <location>
        <begin position="192"/>
        <end position="249"/>
    </location>
</feature>
<evidence type="ECO:0000256" key="1">
    <source>
        <dbReference type="SAM" id="MobiDB-lite"/>
    </source>
</evidence>
<evidence type="ECO:0000256" key="2">
    <source>
        <dbReference type="SAM" id="SignalP"/>
    </source>
</evidence>
<name>A0A061RCZ8_9CHLO</name>
<accession>A0A061RCZ8</accession>
<keyword evidence="2" id="KW-0732">Signal</keyword>
<feature type="compositionally biased region" description="Acidic residues" evidence="1">
    <location>
        <begin position="225"/>
        <end position="239"/>
    </location>
</feature>
<protein>
    <submittedName>
        <fullName evidence="3">Uncharacterized protein</fullName>
    </submittedName>
</protein>
<gene>
    <name evidence="3" type="ORF">TSPGSL018_8333</name>
</gene>
<feature type="chain" id="PRO_5001609594" evidence="2">
    <location>
        <begin position="21"/>
        <end position="249"/>
    </location>
</feature>
<dbReference type="AlphaFoldDB" id="A0A061RCZ8"/>